<organism evidence="1 2">
    <name type="scientific">Muribaculum caecicola</name>
    <dbReference type="NCBI Taxonomy" id="3038144"/>
    <lineage>
        <taxon>Bacteria</taxon>
        <taxon>Pseudomonadati</taxon>
        <taxon>Bacteroidota</taxon>
        <taxon>Bacteroidia</taxon>
        <taxon>Bacteroidales</taxon>
        <taxon>Muribaculaceae</taxon>
        <taxon>Muribaculum</taxon>
    </lineage>
</organism>
<comment type="caution">
    <text evidence="1">The sequence shown here is derived from an EMBL/GenBank/DDBJ whole genome shotgun (WGS) entry which is preliminary data.</text>
</comment>
<dbReference type="EMBL" id="SSTG01000020">
    <property type="protein sequence ID" value="THG54402.1"/>
    <property type="molecule type" value="Genomic_DNA"/>
</dbReference>
<sequence length="174" mass="18817">MNVLKVFSFAAVTVAIALTTACSGKSKPGNAAEELMSSSKEFEKAEATMENVNSSVGKPIELGENDILEFDGPIPAPVVVDFSASWCGPCRQMHPIFDKLSRKYHGQVRFIYVDIDKAPQLAKQYGVEAVPTLLFVDTKGQIHRQVGSMSEEELEGSVQAIINSSQTAPANSPR</sequence>
<proteinExistence type="predicted"/>
<keyword evidence="2" id="KW-1185">Reference proteome</keyword>
<gene>
    <name evidence="1" type="ORF">E5990_03015</name>
</gene>
<protein>
    <submittedName>
        <fullName evidence="1">Thioredoxin family protein</fullName>
    </submittedName>
</protein>
<evidence type="ECO:0000313" key="1">
    <source>
        <dbReference type="EMBL" id="THG54402.1"/>
    </source>
</evidence>
<name>A0AC61S7J2_9BACT</name>
<evidence type="ECO:0000313" key="2">
    <source>
        <dbReference type="Proteomes" id="UP000305401"/>
    </source>
</evidence>
<reference evidence="1" key="1">
    <citation type="submission" date="2019-04" db="EMBL/GenBank/DDBJ databases">
        <title>Microbes associate with the intestines of laboratory mice.</title>
        <authorList>
            <person name="Navarre W."/>
            <person name="Wong E."/>
            <person name="Huang K.C."/>
            <person name="Tropini C."/>
            <person name="Ng K."/>
            <person name="Yu B."/>
        </authorList>
    </citation>
    <scope>NUCLEOTIDE SEQUENCE</scope>
    <source>
        <strain evidence="1">NM86_A22</strain>
    </source>
</reference>
<dbReference type="Proteomes" id="UP000305401">
    <property type="component" value="Unassembled WGS sequence"/>
</dbReference>
<accession>A0AC61S7J2</accession>